<evidence type="ECO:0000313" key="1">
    <source>
        <dbReference type="EMBL" id="CUN01572.1"/>
    </source>
</evidence>
<protein>
    <submittedName>
        <fullName evidence="1">Uncharacterized protein</fullName>
    </submittedName>
</protein>
<evidence type="ECO:0000313" key="2">
    <source>
        <dbReference type="Proteomes" id="UP000095553"/>
    </source>
</evidence>
<dbReference type="EMBL" id="CYXY01000011">
    <property type="protein sequence ID" value="CUN01572.1"/>
    <property type="molecule type" value="Genomic_DNA"/>
</dbReference>
<organism evidence="1 2">
    <name type="scientific">Anaerostipes hadrus</name>
    <dbReference type="NCBI Taxonomy" id="649756"/>
    <lineage>
        <taxon>Bacteria</taxon>
        <taxon>Bacillati</taxon>
        <taxon>Bacillota</taxon>
        <taxon>Clostridia</taxon>
        <taxon>Lachnospirales</taxon>
        <taxon>Lachnospiraceae</taxon>
        <taxon>Anaerostipes</taxon>
    </lineage>
</organism>
<dbReference type="RefSeq" id="WP_055072996.1">
    <property type="nucleotide sequence ID" value="NZ_CYXY01000011.1"/>
</dbReference>
<dbReference type="Proteomes" id="UP000095553">
    <property type="component" value="Unassembled WGS sequence"/>
</dbReference>
<accession>A0A173TFK9</accession>
<gene>
    <name evidence="1" type="ORF">ERS852571_01992</name>
</gene>
<sequence>MLDLSNIFNKDLKKAIISKEKLAEMLRVTPEALKAFEKSYQLHSMNEPISDNLFKVNAKQAASLNPKQDVPEKGKVQDLIDRIVNELLDQALIYEYDGKPGFTYGNIYSCNQTRTVKVPENSEVTLEEINELPKELRPDLTGRYVKKSLSDGTGDALLEQYQQYLNTKDPRKKRFLYDHFRQGLDMLDLDGISYAILDRCQNSIGNWFPRLVNAIFYSDFFQLPKTKIMKVPLPVLQMSRMEYTELSSTTFQIIDQFCQKAFELDETKEYFIKTGVFSSKFDFRNAYIHDAKEVKEIGEYLLFISFQASCFAHYDLSGRNQPSIYGAATTNEWVVREFIKDKENNPCIYKGLPLHTEYRVFIDADTKEVLGINPYWDPDVMKKRFGKEADANNPDMVHDYVIYAAHEKTLMERYEKNKEKVQKEIMKLLPFLDLRGQWSIDVMQNGEDFWIIDMALAKDSALLSCVPKDKIKAVEEDWIPRISIKEL</sequence>
<proteinExistence type="predicted"/>
<name>A0A173TFK9_ANAHA</name>
<reference evidence="1 2" key="1">
    <citation type="submission" date="2015-09" db="EMBL/GenBank/DDBJ databases">
        <authorList>
            <consortium name="Pathogen Informatics"/>
        </authorList>
    </citation>
    <scope>NUCLEOTIDE SEQUENCE [LARGE SCALE GENOMIC DNA]</scope>
    <source>
        <strain evidence="1 2">2789STDY5834959</strain>
    </source>
</reference>
<dbReference type="AlphaFoldDB" id="A0A173TFK9"/>